<dbReference type="Gene3D" id="3.40.50.80">
    <property type="entry name" value="Nucleotide-binding domain of ferredoxin-NADP reductase (FNR) module"/>
    <property type="match status" value="1"/>
</dbReference>
<evidence type="ECO:0000256" key="2">
    <source>
        <dbReference type="SAM" id="Phobius"/>
    </source>
</evidence>
<dbReference type="Pfam" id="PF08022">
    <property type="entry name" value="FAD_binding_8"/>
    <property type="match status" value="1"/>
</dbReference>
<keyword evidence="2" id="KW-1133">Transmembrane helix</keyword>
<dbReference type="PANTHER" id="PTHR11972:SF58">
    <property type="entry name" value="NADPH OXIDASE 5"/>
    <property type="match status" value="1"/>
</dbReference>
<keyword evidence="2" id="KW-0812">Transmembrane</keyword>
<dbReference type="FunFam" id="2.40.30.10:FF:000056">
    <property type="entry name" value="NADPH oxidase 5"/>
    <property type="match status" value="1"/>
</dbReference>
<dbReference type="InterPro" id="IPR013112">
    <property type="entry name" value="FAD-bd_8"/>
</dbReference>
<dbReference type="eggNOG" id="KOG0039">
    <property type="taxonomic scope" value="Eukaryota"/>
</dbReference>
<evidence type="ECO:0000313" key="4">
    <source>
        <dbReference type="EMBL" id="EEN64173.1"/>
    </source>
</evidence>
<evidence type="ECO:0000259" key="3">
    <source>
        <dbReference type="PROSITE" id="PS51384"/>
    </source>
</evidence>
<dbReference type="STRING" id="7739.C3Y5C6"/>
<organism>
    <name type="scientific">Branchiostoma floridae</name>
    <name type="common">Florida lancelet</name>
    <name type="synonym">Amphioxus</name>
    <dbReference type="NCBI Taxonomy" id="7739"/>
    <lineage>
        <taxon>Eukaryota</taxon>
        <taxon>Metazoa</taxon>
        <taxon>Chordata</taxon>
        <taxon>Cephalochordata</taxon>
        <taxon>Leptocardii</taxon>
        <taxon>Amphioxiformes</taxon>
        <taxon>Branchiostomatidae</taxon>
        <taxon>Branchiostoma</taxon>
    </lineage>
</organism>
<protein>
    <recommendedName>
        <fullName evidence="3">FAD-binding FR-type domain-containing protein</fullName>
    </recommendedName>
</protein>
<keyword evidence="1" id="KW-0560">Oxidoreductase</keyword>
<evidence type="ECO:0000256" key="1">
    <source>
        <dbReference type="ARBA" id="ARBA00023002"/>
    </source>
</evidence>
<dbReference type="AlphaFoldDB" id="C3Y5C6"/>
<gene>
    <name evidence="4" type="ORF">BRAFLDRAFT_90422</name>
</gene>
<keyword evidence="2" id="KW-0472">Membrane</keyword>
<dbReference type="InParanoid" id="C3Y5C6"/>
<dbReference type="InterPro" id="IPR013121">
    <property type="entry name" value="Fe_red_NAD-bd_6"/>
</dbReference>
<dbReference type="EMBL" id="GG666487">
    <property type="protein sequence ID" value="EEN64173.1"/>
    <property type="molecule type" value="Genomic_DNA"/>
</dbReference>
<proteinExistence type="predicted"/>
<dbReference type="SUPFAM" id="SSF52343">
    <property type="entry name" value="Ferredoxin reductase-like, C-terminal NADP-linked domain"/>
    <property type="match status" value="1"/>
</dbReference>
<dbReference type="PANTHER" id="PTHR11972">
    <property type="entry name" value="NADPH OXIDASE"/>
    <property type="match status" value="1"/>
</dbReference>
<name>C3Y5C6_BRAFL</name>
<dbReference type="InterPro" id="IPR050369">
    <property type="entry name" value="RBOH/FRE"/>
</dbReference>
<sequence>MFCLKALVNNIGPAVAVLIYLLLNIAVFASAALPYIDDNVAVLLARGCVHLARTTPPTLPEYLFGTHLGIGWVSGTACLTGWVLAGLLIIIATSSLHYIINGGRMKVFFWTHKLVTLWWVTLILHSPSAWMWLLGPLVLYFIGKILRSQFARHLLYGDMFIREMVLLPYDVTHLVVSRPENFRFRAGDYVYLNIPVLSSFEWHPFTISSAPEQTGLTTHFTVIVLGPWTKRLRELLNGHPDQNDNNRKQKESFLNDDGDAVSMEEGQVHDDGRAMKRSESCVSMAQDFSHLTEPPAVIDVCREELFGVNGIKVYVDGPYGAPATHVLQAEHAVLIAAGIGVTPFASLLQSIIHRKLGKFSGHQWAKPRDTPTSPTTLRKVDFFWINRDPGAFLWFTSLLGQIESDQSGLQNNFIDMHLYMTSSQGAANGEPTAVWKDILSAYTENRRDLITRLEKRTILGRPDWIAVKRHT</sequence>
<dbReference type="GO" id="GO:0016491">
    <property type="term" value="F:oxidoreductase activity"/>
    <property type="evidence" value="ECO:0007669"/>
    <property type="project" value="UniProtKB-KW"/>
</dbReference>
<dbReference type="Gene3D" id="2.40.30.10">
    <property type="entry name" value="Translation factors"/>
    <property type="match status" value="1"/>
</dbReference>
<dbReference type="CDD" id="cd06186">
    <property type="entry name" value="NOX_Duox_like_FAD_NADP"/>
    <property type="match status" value="1"/>
</dbReference>
<reference evidence="4" key="1">
    <citation type="journal article" date="2008" name="Nature">
        <title>The amphioxus genome and the evolution of the chordate karyotype.</title>
        <authorList>
            <consortium name="US DOE Joint Genome Institute (JGI-PGF)"/>
            <person name="Putnam N.H."/>
            <person name="Butts T."/>
            <person name="Ferrier D.E.K."/>
            <person name="Furlong R.F."/>
            <person name="Hellsten U."/>
            <person name="Kawashima T."/>
            <person name="Robinson-Rechavi M."/>
            <person name="Shoguchi E."/>
            <person name="Terry A."/>
            <person name="Yu J.-K."/>
            <person name="Benito-Gutierrez E.L."/>
            <person name="Dubchak I."/>
            <person name="Garcia-Fernandez J."/>
            <person name="Gibson-Brown J.J."/>
            <person name="Grigoriev I.V."/>
            <person name="Horton A.C."/>
            <person name="de Jong P.J."/>
            <person name="Jurka J."/>
            <person name="Kapitonov V.V."/>
            <person name="Kohara Y."/>
            <person name="Kuroki Y."/>
            <person name="Lindquist E."/>
            <person name="Lucas S."/>
            <person name="Osoegawa K."/>
            <person name="Pennacchio L.A."/>
            <person name="Salamov A.A."/>
            <person name="Satou Y."/>
            <person name="Sauka-Spengler T."/>
            <person name="Schmutz J."/>
            <person name="Shin-I T."/>
            <person name="Toyoda A."/>
            <person name="Bronner-Fraser M."/>
            <person name="Fujiyama A."/>
            <person name="Holland L.Z."/>
            <person name="Holland P.W.H."/>
            <person name="Satoh N."/>
            <person name="Rokhsar D.S."/>
        </authorList>
    </citation>
    <scope>NUCLEOTIDE SEQUENCE [LARGE SCALE GENOMIC DNA]</scope>
    <source>
        <strain evidence="4">S238N-H82</strain>
        <tissue evidence="4">Testes</tissue>
    </source>
</reference>
<accession>C3Y5C6</accession>
<feature type="transmembrane region" description="Helical" evidence="2">
    <location>
        <begin position="79"/>
        <end position="100"/>
    </location>
</feature>
<dbReference type="PROSITE" id="PS51384">
    <property type="entry name" value="FAD_FR"/>
    <property type="match status" value="1"/>
</dbReference>
<dbReference type="InterPro" id="IPR017927">
    <property type="entry name" value="FAD-bd_FR_type"/>
</dbReference>
<dbReference type="Pfam" id="PF08030">
    <property type="entry name" value="NAD_binding_6"/>
    <property type="match status" value="1"/>
</dbReference>
<feature type="domain" description="FAD-binding FR-type" evidence="3">
    <location>
        <begin position="154"/>
        <end position="325"/>
    </location>
</feature>
<feature type="transmembrane region" description="Helical" evidence="2">
    <location>
        <begin position="12"/>
        <end position="36"/>
    </location>
</feature>
<dbReference type="SUPFAM" id="SSF63380">
    <property type="entry name" value="Riboflavin synthase domain-like"/>
    <property type="match status" value="1"/>
</dbReference>
<dbReference type="InterPro" id="IPR039261">
    <property type="entry name" value="FNR_nucleotide-bd"/>
</dbReference>
<dbReference type="InterPro" id="IPR017938">
    <property type="entry name" value="Riboflavin_synthase-like_b-brl"/>
</dbReference>